<proteinExistence type="predicted"/>
<comment type="caution">
    <text evidence="2">The sequence shown here is derived from an EMBL/GenBank/DDBJ whole genome shotgun (WGS) entry which is preliminary data.</text>
</comment>
<feature type="non-terminal residue" evidence="2">
    <location>
        <position position="236"/>
    </location>
</feature>
<organism evidence="2">
    <name type="scientific">marine sediment metagenome</name>
    <dbReference type="NCBI Taxonomy" id="412755"/>
    <lineage>
        <taxon>unclassified sequences</taxon>
        <taxon>metagenomes</taxon>
        <taxon>ecological metagenomes</taxon>
    </lineage>
</organism>
<protein>
    <recommendedName>
        <fullName evidence="1">Thiol:disulfide interchange protein DsbD N-terminal domain-containing protein</fullName>
    </recommendedName>
</protein>
<dbReference type="AlphaFoldDB" id="X0XMX3"/>
<evidence type="ECO:0000313" key="2">
    <source>
        <dbReference type="EMBL" id="GAG44509.1"/>
    </source>
</evidence>
<dbReference type="InterPro" id="IPR028250">
    <property type="entry name" value="DsbDN"/>
</dbReference>
<dbReference type="InterPro" id="IPR036929">
    <property type="entry name" value="DsbDN_sf"/>
</dbReference>
<feature type="non-terminal residue" evidence="2">
    <location>
        <position position="1"/>
    </location>
</feature>
<feature type="domain" description="Thiol:disulfide interchange protein DsbD N-terminal" evidence="1">
    <location>
        <begin position="123"/>
        <end position="234"/>
    </location>
</feature>
<sequence length="236" mass="25392">FGVGELRFPAPRRHEVGPSDFKIVTYVHEGQPVLLATVTAPPELRPGDEVTIGARITTLVCREKCIQETQSLSLRLPVVGDASAVKPANAELFERARRRIPAADGRGRFVTVTAAPSVESVTIGSVFEVAVTVAIKPGHHVQSHRPYIPGLIPTEVIPERTGGVTLGKPVYPKPREKMDPKLKMKLSEFHGQPVIRIPAKVGDDATGTSLKLAGVLTAQACADQTSRCYPPETKGE</sequence>
<accession>X0XMX3</accession>
<gene>
    <name evidence="2" type="ORF">S01H1_76506</name>
</gene>
<evidence type="ECO:0000259" key="1">
    <source>
        <dbReference type="Pfam" id="PF11412"/>
    </source>
</evidence>
<dbReference type="Gene3D" id="2.60.40.1250">
    <property type="entry name" value="Thiol:disulfide interchange protein DsbD, N-terminal domain"/>
    <property type="match status" value="1"/>
</dbReference>
<dbReference type="Pfam" id="PF11412">
    <property type="entry name" value="DsbD_N"/>
    <property type="match status" value="1"/>
</dbReference>
<reference evidence="2" key="1">
    <citation type="journal article" date="2014" name="Front. Microbiol.">
        <title>High frequency of phylogenetically diverse reductive dehalogenase-homologous genes in deep subseafloor sedimentary metagenomes.</title>
        <authorList>
            <person name="Kawai M."/>
            <person name="Futagami T."/>
            <person name="Toyoda A."/>
            <person name="Takaki Y."/>
            <person name="Nishi S."/>
            <person name="Hori S."/>
            <person name="Arai W."/>
            <person name="Tsubouchi T."/>
            <person name="Morono Y."/>
            <person name="Uchiyama I."/>
            <person name="Ito T."/>
            <person name="Fujiyama A."/>
            <person name="Inagaki F."/>
            <person name="Takami H."/>
        </authorList>
    </citation>
    <scope>NUCLEOTIDE SEQUENCE</scope>
    <source>
        <strain evidence="2">Expedition CK06-06</strain>
    </source>
</reference>
<name>X0XMX3_9ZZZZ</name>
<dbReference type="EMBL" id="BARS01051347">
    <property type="protein sequence ID" value="GAG44509.1"/>
    <property type="molecule type" value="Genomic_DNA"/>
</dbReference>